<dbReference type="SUPFAM" id="SSF118010">
    <property type="entry name" value="TM1457-like"/>
    <property type="match status" value="1"/>
</dbReference>
<dbReference type="PANTHER" id="PTHR39178">
    <property type="entry name" value="HYPOTHETICAL RIBOSOME-ASSOCIATED PROTEIN"/>
    <property type="match status" value="1"/>
</dbReference>
<keyword evidence="8" id="KW-1185">Reference proteome</keyword>
<dbReference type="Pfam" id="PF04327">
    <property type="entry name" value="Peptidase_Prp"/>
    <property type="match status" value="1"/>
</dbReference>
<proteinExistence type="inferred from homology"/>
<evidence type="ECO:0000256" key="6">
    <source>
        <dbReference type="ARBA" id="ARBA00044538"/>
    </source>
</evidence>
<dbReference type="Proteomes" id="UP000649151">
    <property type="component" value="Unassembled WGS sequence"/>
</dbReference>
<dbReference type="GO" id="GO:0008233">
    <property type="term" value="F:peptidase activity"/>
    <property type="evidence" value="ECO:0007669"/>
    <property type="project" value="UniProtKB-KW"/>
</dbReference>
<evidence type="ECO:0000256" key="3">
    <source>
        <dbReference type="ARBA" id="ARBA00022801"/>
    </source>
</evidence>
<dbReference type="CDD" id="cd16332">
    <property type="entry name" value="Prp-like"/>
    <property type="match status" value="1"/>
</dbReference>
<accession>A0ABR7INV1</accession>
<name>A0ABR7INV1_9CLOT</name>
<evidence type="ECO:0000313" key="7">
    <source>
        <dbReference type="EMBL" id="MBC5786803.1"/>
    </source>
</evidence>
<dbReference type="GO" id="GO:0006508">
    <property type="term" value="P:proteolysis"/>
    <property type="evidence" value="ECO:0007669"/>
    <property type="project" value="UniProtKB-KW"/>
</dbReference>
<keyword evidence="1" id="KW-0690">Ribosome biogenesis</keyword>
<dbReference type="InterPro" id="IPR036764">
    <property type="entry name" value="Peptidase_Prp_sf"/>
</dbReference>
<evidence type="ECO:0000256" key="2">
    <source>
        <dbReference type="ARBA" id="ARBA00022670"/>
    </source>
</evidence>
<organism evidence="7 8">
    <name type="scientific">Clostridium facile</name>
    <dbReference type="NCBI Taxonomy" id="2763035"/>
    <lineage>
        <taxon>Bacteria</taxon>
        <taxon>Bacillati</taxon>
        <taxon>Bacillota</taxon>
        <taxon>Clostridia</taxon>
        <taxon>Eubacteriales</taxon>
        <taxon>Clostridiaceae</taxon>
        <taxon>Clostridium</taxon>
    </lineage>
</organism>
<dbReference type="Gene3D" id="3.30.70.1490">
    <property type="entry name" value="Cysteine protease Prp"/>
    <property type="match status" value="1"/>
</dbReference>
<evidence type="ECO:0000313" key="8">
    <source>
        <dbReference type="Proteomes" id="UP000649151"/>
    </source>
</evidence>
<keyword evidence="4" id="KW-0788">Thiol protease</keyword>
<keyword evidence="3" id="KW-0378">Hydrolase</keyword>
<comment type="caution">
    <text evidence="7">The sequence shown here is derived from an EMBL/GenBank/DDBJ whole genome shotgun (WGS) entry which is preliminary data.</text>
</comment>
<evidence type="ECO:0000256" key="4">
    <source>
        <dbReference type="ARBA" id="ARBA00022807"/>
    </source>
</evidence>
<keyword evidence="2 7" id="KW-0645">Protease</keyword>
<dbReference type="InterPro" id="IPR007422">
    <property type="entry name" value="Peptidase_Prp"/>
</dbReference>
<dbReference type="RefSeq" id="WP_069988430.1">
    <property type="nucleotide sequence ID" value="NZ_JACOQK010000001.1"/>
</dbReference>
<dbReference type="PANTHER" id="PTHR39178:SF1">
    <property type="entry name" value="RIBOSOMAL-PROCESSING CYSTEINE PROTEASE PRP"/>
    <property type="match status" value="1"/>
</dbReference>
<evidence type="ECO:0000256" key="5">
    <source>
        <dbReference type="ARBA" id="ARBA00044503"/>
    </source>
</evidence>
<gene>
    <name evidence="7" type="ORF">H8Z77_02050</name>
</gene>
<sequence>MIQFRLAERNGNFVGFSVSGHAMFDEAGRDIVCAAVSSAVQLTINGITEILHQTPTVQVTENNIQLVFDGKKVEPEAQSFLQALALHIRLLSEDYPGTILITKSEV</sequence>
<dbReference type="EMBL" id="JACOQK010000001">
    <property type="protein sequence ID" value="MBC5786803.1"/>
    <property type="molecule type" value="Genomic_DNA"/>
</dbReference>
<evidence type="ECO:0000256" key="1">
    <source>
        <dbReference type="ARBA" id="ARBA00022517"/>
    </source>
</evidence>
<protein>
    <recommendedName>
        <fullName evidence="6">Ribosomal processing cysteine protease Prp</fullName>
    </recommendedName>
</protein>
<comment type="similarity">
    <text evidence="5">Belongs to the Prp family.</text>
</comment>
<reference evidence="7 8" key="1">
    <citation type="submission" date="2020-08" db="EMBL/GenBank/DDBJ databases">
        <title>Genome public.</title>
        <authorList>
            <person name="Liu C."/>
            <person name="Sun Q."/>
        </authorList>
    </citation>
    <scope>NUCLEOTIDE SEQUENCE [LARGE SCALE GENOMIC DNA]</scope>
    <source>
        <strain evidence="7 8">NSJ-27</strain>
    </source>
</reference>